<dbReference type="InterPro" id="IPR050596">
    <property type="entry name" value="AspAT/PAT-like"/>
</dbReference>
<dbReference type="InterPro" id="IPR015421">
    <property type="entry name" value="PyrdxlP-dep_Trfase_major"/>
</dbReference>
<keyword evidence="3 7" id="KW-0032">Aminotransferase</keyword>
<dbReference type="GO" id="GO:0030170">
    <property type="term" value="F:pyridoxal phosphate binding"/>
    <property type="evidence" value="ECO:0007669"/>
    <property type="project" value="InterPro"/>
</dbReference>
<evidence type="ECO:0000256" key="2">
    <source>
        <dbReference type="ARBA" id="ARBA00007441"/>
    </source>
</evidence>
<dbReference type="RefSeq" id="WP_271632266.1">
    <property type="nucleotide sequence ID" value="NZ_CP094970.1"/>
</dbReference>
<dbReference type="GO" id="GO:0008483">
    <property type="term" value="F:transaminase activity"/>
    <property type="evidence" value="ECO:0007669"/>
    <property type="project" value="UniProtKB-KW"/>
</dbReference>
<dbReference type="Gene3D" id="3.40.640.10">
    <property type="entry name" value="Type I PLP-dependent aspartate aminotransferase-like (Major domain)"/>
    <property type="match status" value="1"/>
</dbReference>
<dbReference type="GO" id="GO:0006520">
    <property type="term" value="P:amino acid metabolic process"/>
    <property type="evidence" value="ECO:0007669"/>
    <property type="project" value="InterPro"/>
</dbReference>
<keyword evidence="5" id="KW-0663">Pyridoxal phosphate</keyword>
<evidence type="ECO:0000256" key="1">
    <source>
        <dbReference type="ARBA" id="ARBA00001933"/>
    </source>
</evidence>
<keyword evidence="8" id="KW-1185">Reference proteome</keyword>
<dbReference type="Proteomes" id="UP001164390">
    <property type="component" value="Chromosome"/>
</dbReference>
<dbReference type="CDD" id="cd00609">
    <property type="entry name" value="AAT_like"/>
    <property type="match status" value="1"/>
</dbReference>
<sequence length="433" mass="46622">MSGLGAPIIDIDWLSTLYVWLDNTLYVAPDGTHVGDYELSSGTNQLTPPRLFTDALRAFGPRQYWEMNTYSGPLGDDQLRDAVATYENSVNGWSIGRDNVVVTYGAHEGVQIALRSLPPSGRRALVLGPQVPLIFQALLQQGFSFRELWGEQQHELVPSTDRVLDTIAACHPDVVVLTSPNNPTGDTYAPDELDAIGAAVIDRGGHLVVDKILSDSCLPGSSMVDGTSHQMGEWIVGGRCLVVDSLSKRRAISGLRTGYLLAAEDVVARHSMIEIGGCPPLLLAAAAADDLTTSARIHAGAHNAGYAGLDAHDVAHGDDLQRMRSTVEHNFEFARDALGSHWAWDSKRPGCFNCVVGIHVDPALGDDRERCEMLFTEAVSCYPLSTFAADPRLVAGRTAGLLELRLTCAAESVSFAETIARTKRALDSSGHHA</sequence>
<evidence type="ECO:0000256" key="5">
    <source>
        <dbReference type="ARBA" id="ARBA00022898"/>
    </source>
</evidence>
<feature type="domain" description="Aminotransferase class I/classII large" evidence="6">
    <location>
        <begin position="62"/>
        <end position="389"/>
    </location>
</feature>
<comment type="similarity">
    <text evidence="2">Belongs to the class-I pyridoxal-phosphate-dependent aminotransferase family.</text>
</comment>
<dbReference type="InterPro" id="IPR015424">
    <property type="entry name" value="PyrdxlP-dep_Trfase"/>
</dbReference>
<name>A0AA46YJJ2_9ACTN</name>
<organism evidence="7 8">
    <name type="scientific">Solicola gregarius</name>
    <dbReference type="NCBI Taxonomy" id="2908642"/>
    <lineage>
        <taxon>Bacteria</taxon>
        <taxon>Bacillati</taxon>
        <taxon>Actinomycetota</taxon>
        <taxon>Actinomycetes</taxon>
        <taxon>Propionibacteriales</taxon>
        <taxon>Nocardioidaceae</taxon>
        <taxon>Solicola</taxon>
    </lineage>
</organism>
<dbReference type="EMBL" id="CP094970">
    <property type="protein sequence ID" value="UYM03644.1"/>
    <property type="molecule type" value="Genomic_DNA"/>
</dbReference>
<gene>
    <name evidence="7" type="ORF">L0C25_13905</name>
</gene>
<evidence type="ECO:0000313" key="8">
    <source>
        <dbReference type="Proteomes" id="UP001164390"/>
    </source>
</evidence>
<accession>A0AA46YJJ2</accession>
<protein>
    <submittedName>
        <fullName evidence="7">Pyridoxal phosphate-dependent aminotransferase</fullName>
    </submittedName>
</protein>
<dbReference type="PANTHER" id="PTHR46383">
    <property type="entry name" value="ASPARTATE AMINOTRANSFERASE"/>
    <property type="match status" value="1"/>
</dbReference>
<dbReference type="InterPro" id="IPR004839">
    <property type="entry name" value="Aminotransferase_I/II_large"/>
</dbReference>
<evidence type="ECO:0000256" key="3">
    <source>
        <dbReference type="ARBA" id="ARBA00022576"/>
    </source>
</evidence>
<evidence type="ECO:0000313" key="7">
    <source>
        <dbReference type="EMBL" id="UYM03644.1"/>
    </source>
</evidence>
<dbReference type="SUPFAM" id="SSF53383">
    <property type="entry name" value="PLP-dependent transferases"/>
    <property type="match status" value="1"/>
</dbReference>
<evidence type="ECO:0000256" key="4">
    <source>
        <dbReference type="ARBA" id="ARBA00022679"/>
    </source>
</evidence>
<evidence type="ECO:0000259" key="6">
    <source>
        <dbReference type="Pfam" id="PF00155"/>
    </source>
</evidence>
<reference evidence="7" key="1">
    <citation type="submission" date="2022-01" db="EMBL/GenBank/DDBJ databases">
        <title>Nocardioidaceae gen. sp. A5X3R13.</title>
        <authorList>
            <person name="Lopez Marin M.A."/>
            <person name="Uhlik O."/>
        </authorList>
    </citation>
    <scope>NUCLEOTIDE SEQUENCE</scope>
    <source>
        <strain evidence="7">A5X3R13</strain>
    </source>
</reference>
<keyword evidence="4" id="KW-0808">Transferase</keyword>
<dbReference type="Pfam" id="PF00155">
    <property type="entry name" value="Aminotran_1_2"/>
    <property type="match status" value="1"/>
</dbReference>
<comment type="cofactor">
    <cofactor evidence="1">
        <name>pyridoxal 5'-phosphate</name>
        <dbReference type="ChEBI" id="CHEBI:597326"/>
    </cofactor>
</comment>
<proteinExistence type="inferred from homology"/>
<dbReference type="KEGG" id="sgrg:L0C25_13905"/>
<dbReference type="AlphaFoldDB" id="A0AA46YJJ2"/>
<dbReference type="PANTHER" id="PTHR46383:SF1">
    <property type="entry name" value="ASPARTATE AMINOTRANSFERASE"/>
    <property type="match status" value="1"/>
</dbReference>